<evidence type="ECO:0000256" key="2">
    <source>
        <dbReference type="SAM" id="SignalP"/>
    </source>
</evidence>
<evidence type="ECO:0000313" key="6">
    <source>
        <dbReference type="Proteomes" id="UP000226079"/>
    </source>
</evidence>
<comment type="caution">
    <text evidence="5">The sequence shown here is derived from an EMBL/GenBank/DDBJ whole genome shotgun (WGS) entry which is preliminary data.</text>
</comment>
<organism evidence="5 6">
    <name type="scientific">Propionicimonas paludicola</name>
    <dbReference type="NCBI Taxonomy" id="185243"/>
    <lineage>
        <taxon>Bacteria</taxon>
        <taxon>Bacillati</taxon>
        <taxon>Actinomycetota</taxon>
        <taxon>Actinomycetes</taxon>
        <taxon>Propionibacteriales</taxon>
        <taxon>Nocardioidaceae</taxon>
        <taxon>Propionicimonas</taxon>
    </lineage>
</organism>
<gene>
    <name evidence="5" type="ORF">ATK74_0885</name>
</gene>
<dbReference type="Pfam" id="PF20990">
    <property type="entry name" value="DUF2207_C"/>
    <property type="match status" value="1"/>
</dbReference>
<evidence type="ECO:0000313" key="5">
    <source>
        <dbReference type="EMBL" id="PFG16349.1"/>
    </source>
</evidence>
<protein>
    <submittedName>
        <fullName evidence="5">Putative membrane protein DUF2207</fullName>
    </submittedName>
</protein>
<feature type="transmembrane region" description="Helical" evidence="1">
    <location>
        <begin position="424"/>
        <end position="446"/>
    </location>
</feature>
<dbReference type="Proteomes" id="UP000226079">
    <property type="component" value="Unassembled WGS sequence"/>
</dbReference>
<feature type="chain" id="PRO_5038567443" evidence="2">
    <location>
        <begin position="26"/>
        <end position="621"/>
    </location>
</feature>
<feature type="signal peptide" evidence="2">
    <location>
        <begin position="1"/>
        <end position="25"/>
    </location>
</feature>
<dbReference type="EMBL" id="PDJC01000001">
    <property type="protein sequence ID" value="PFG16349.1"/>
    <property type="molecule type" value="Genomic_DNA"/>
</dbReference>
<dbReference type="RefSeq" id="WP_098459898.1">
    <property type="nucleotide sequence ID" value="NZ_PDJC01000001.1"/>
</dbReference>
<evidence type="ECO:0000256" key="1">
    <source>
        <dbReference type="SAM" id="Phobius"/>
    </source>
</evidence>
<keyword evidence="1" id="KW-1133">Transmembrane helix</keyword>
<keyword evidence="2" id="KW-0732">Signal</keyword>
<keyword evidence="1" id="KW-0472">Membrane</keyword>
<keyword evidence="6" id="KW-1185">Reference proteome</keyword>
<dbReference type="OrthoDB" id="143710at2"/>
<feature type="transmembrane region" description="Helical" evidence="1">
    <location>
        <begin position="251"/>
        <end position="273"/>
    </location>
</feature>
<accession>A0A2A9CS33</accession>
<evidence type="ECO:0000259" key="3">
    <source>
        <dbReference type="Pfam" id="PF09972"/>
    </source>
</evidence>
<feature type="domain" description="DUF2207" evidence="3">
    <location>
        <begin position="37"/>
        <end position="225"/>
    </location>
</feature>
<sequence>MTRRPLSSWLAGLAVLVLTCWSVLAAAPAALAASGDRIDSLTVAAVVDEQGYTNVTETFVWRFGASSGRHGITRTLVTREPDGSDYDMVYRIDQISVSSPDPSVSTRLKTTAQGSGREQYLELRIGSSDRTIRADTATYVISYRVLGLLRSVDGVDQLYWDVTGSTMPPIDAVRVQVSVPGGAQQAVCSIARAGQQGSCGTSEVSGAQAVFAGLVPSGELMTIGVRLAPGAVSDPRPLREENADAAANRQVAWTLGGALGVAALIPLAGWAYLRRRNRDYRFAGMPPGTFPPPGAAATEVIGDPKLEIPVCFAPPPIAVAEAGLLADGETQVRDTTATLVSLAVSGAVRLRSDEVQQVELLDPTVPLAEPERVLLGELFPSGQVGQLRDLGEAGTLTDAHEAVGRTVLARATAEHWFARQPGGVTGVGSSAAKAIFPMLIAGFFGVNLLGSLALWLLPVVASVVITWVVVRSRLRRGQRTGVGRALTDQVEGFRLYLATAEAEQLKFEEGEDIFSKYLPWAVMFDLTERWTKVCERLVELGRIPEIVPTWYYGPNWSLATLGWQLNQLDSSVLGSVAAAAPAFSSDTGFGSGGSAFGGGDFGGGGGFSSGGGGGGGGAGSW</sequence>
<dbReference type="Pfam" id="PF09972">
    <property type="entry name" value="DUF2207"/>
    <property type="match status" value="1"/>
</dbReference>
<dbReference type="InterPro" id="IPR018702">
    <property type="entry name" value="DUF2207"/>
</dbReference>
<name>A0A2A9CS33_9ACTN</name>
<feature type="transmembrane region" description="Helical" evidence="1">
    <location>
        <begin position="452"/>
        <end position="470"/>
    </location>
</feature>
<dbReference type="AlphaFoldDB" id="A0A2A9CS33"/>
<reference evidence="5 6" key="1">
    <citation type="submission" date="2017-10" db="EMBL/GenBank/DDBJ databases">
        <title>Sequencing the genomes of 1000 actinobacteria strains.</title>
        <authorList>
            <person name="Klenk H.-P."/>
        </authorList>
    </citation>
    <scope>NUCLEOTIDE SEQUENCE [LARGE SCALE GENOMIC DNA]</scope>
    <source>
        <strain evidence="5 6">DSM 15597</strain>
    </source>
</reference>
<evidence type="ECO:0000259" key="4">
    <source>
        <dbReference type="Pfam" id="PF20990"/>
    </source>
</evidence>
<proteinExistence type="predicted"/>
<keyword evidence="1" id="KW-0812">Transmembrane</keyword>
<feature type="domain" description="Predicted membrane protein YciQ-like C-terminal" evidence="4">
    <location>
        <begin position="314"/>
        <end position="532"/>
    </location>
</feature>
<dbReference type="InterPro" id="IPR048389">
    <property type="entry name" value="YciQ-like_C"/>
</dbReference>